<evidence type="ECO:0000313" key="2">
    <source>
        <dbReference type="EMBL" id="MDT0554100.1"/>
    </source>
</evidence>
<organism evidence="2 3">
    <name type="scientific">Urechidicola vernalis</name>
    <dbReference type="NCBI Taxonomy" id="3075600"/>
    <lineage>
        <taxon>Bacteria</taxon>
        <taxon>Pseudomonadati</taxon>
        <taxon>Bacteroidota</taxon>
        <taxon>Flavobacteriia</taxon>
        <taxon>Flavobacteriales</taxon>
        <taxon>Flavobacteriaceae</taxon>
        <taxon>Urechidicola</taxon>
    </lineage>
</organism>
<dbReference type="Pfam" id="PF19578">
    <property type="entry name" value="DUF6090"/>
    <property type="match status" value="1"/>
</dbReference>
<name>A0ABU2Y8G4_9FLAO</name>
<keyword evidence="1" id="KW-1133">Transmembrane helix</keyword>
<dbReference type="Proteomes" id="UP001252186">
    <property type="component" value="Unassembled WGS sequence"/>
</dbReference>
<comment type="caution">
    <text evidence="2">The sequence shown here is derived from an EMBL/GenBank/DDBJ whole genome shotgun (WGS) entry which is preliminary data.</text>
</comment>
<evidence type="ECO:0000313" key="3">
    <source>
        <dbReference type="Proteomes" id="UP001252186"/>
    </source>
</evidence>
<feature type="transmembrane region" description="Helical" evidence="1">
    <location>
        <begin position="21"/>
        <end position="42"/>
    </location>
</feature>
<dbReference type="InterPro" id="IPR045749">
    <property type="entry name" value="DUF6090"/>
</dbReference>
<keyword evidence="1" id="KW-0472">Membrane</keyword>
<evidence type="ECO:0000256" key="1">
    <source>
        <dbReference type="SAM" id="Phobius"/>
    </source>
</evidence>
<dbReference type="EMBL" id="JAVRHV010000007">
    <property type="protein sequence ID" value="MDT0554100.1"/>
    <property type="molecule type" value="Genomic_DNA"/>
</dbReference>
<dbReference type="RefSeq" id="WP_311594184.1">
    <property type="nucleotide sequence ID" value="NZ_JAVRHV010000007.1"/>
</dbReference>
<proteinExistence type="predicted"/>
<gene>
    <name evidence="2" type="ORF">RM519_12640</name>
</gene>
<reference evidence="2 3" key="1">
    <citation type="submission" date="2023-09" db="EMBL/GenBank/DDBJ databases">
        <authorList>
            <person name="Rey-Velasco X."/>
        </authorList>
    </citation>
    <scope>NUCLEOTIDE SEQUENCE [LARGE SCALE GENOMIC DNA]</scope>
    <source>
        <strain evidence="2 3">P050</strain>
    </source>
</reference>
<sequence length="253" mass="28903">MIKFFRHIRKRLISENKFTKYLAYAFGEIILVVIGILIALQINTWNQARINSNLEKELLINLKNEFITNQSILKNMIQNHEAIKTGCDDFLKIVGPENKPIDELEFDILVGQSGWTPSYSPQKGVLNSTLNSGKISLIKNDSLVFSLSSLSRPEKGYYETVGLINKLTEESIIPLLLKNYSYMNMQTGKLSSKTRSNFKTDQKAILQNQEMESLLYLKRLNTAVAIEQANWLYAAQESILNLINSQLIEYSDD</sequence>
<keyword evidence="1" id="KW-0812">Transmembrane</keyword>
<protein>
    <submittedName>
        <fullName evidence="2">DUF6090 family protein</fullName>
    </submittedName>
</protein>
<keyword evidence="3" id="KW-1185">Reference proteome</keyword>
<accession>A0ABU2Y8G4</accession>